<evidence type="ECO:0000256" key="1">
    <source>
        <dbReference type="SAM" id="MobiDB-lite"/>
    </source>
</evidence>
<evidence type="ECO:0000313" key="2">
    <source>
        <dbReference type="EMBL" id="CAB4031482.1"/>
    </source>
</evidence>
<evidence type="ECO:0000313" key="3">
    <source>
        <dbReference type="Proteomes" id="UP001152795"/>
    </source>
</evidence>
<name>A0A7D9JJZ9_PARCT</name>
<organism evidence="2 3">
    <name type="scientific">Paramuricea clavata</name>
    <name type="common">Red gorgonian</name>
    <name type="synonym">Violescent sea-whip</name>
    <dbReference type="NCBI Taxonomy" id="317549"/>
    <lineage>
        <taxon>Eukaryota</taxon>
        <taxon>Metazoa</taxon>
        <taxon>Cnidaria</taxon>
        <taxon>Anthozoa</taxon>
        <taxon>Octocorallia</taxon>
        <taxon>Malacalcyonacea</taxon>
        <taxon>Plexauridae</taxon>
        <taxon>Paramuricea</taxon>
    </lineage>
</organism>
<feature type="region of interest" description="Disordered" evidence="1">
    <location>
        <begin position="126"/>
        <end position="146"/>
    </location>
</feature>
<sequence>MADIMEYEDCVLKVNKTYAAKFQKKSEKAELDRLKDKYGENEDEDSESTSESEDEDAKELNTEKERDFLKTLALIKNKDPKIYNKDTKFYSDEVNVNVEDRKPEKHAKPIYLKDYERERLLEKGSEAFVSEESSEDEEGTTAKPPLTYIEEQEELKKSFTDAVNAVDDNEVHFLTKRKKSKREKEVEDKNYADWLQEKNLTHKDKKELEPLMQLWNDPNLDEDEKFLRNFILQKQYIDKDSL</sequence>
<protein>
    <submittedName>
        <fullName evidence="2">KRI1 homolog</fullName>
    </submittedName>
</protein>
<dbReference type="PANTHER" id="PTHR14490:SF5">
    <property type="entry name" value="PROTEIN KRI1 HOMOLOG"/>
    <property type="match status" value="1"/>
</dbReference>
<dbReference type="OrthoDB" id="10252032at2759"/>
<dbReference type="GO" id="GO:0030686">
    <property type="term" value="C:90S preribosome"/>
    <property type="evidence" value="ECO:0007669"/>
    <property type="project" value="TreeGrafter"/>
</dbReference>
<accession>A0A7D9JJZ9</accession>
<dbReference type="PANTHER" id="PTHR14490">
    <property type="entry name" value="ZINC FINGER, ZZ TYPE"/>
    <property type="match status" value="1"/>
</dbReference>
<proteinExistence type="predicted"/>
<dbReference type="InterPro" id="IPR018034">
    <property type="entry name" value="Kri1"/>
</dbReference>
<feature type="non-terminal residue" evidence="2">
    <location>
        <position position="242"/>
    </location>
</feature>
<feature type="compositionally biased region" description="Acidic residues" evidence="1">
    <location>
        <begin position="41"/>
        <end position="57"/>
    </location>
</feature>
<dbReference type="EMBL" id="CACRXK020017662">
    <property type="protein sequence ID" value="CAB4031482.1"/>
    <property type="molecule type" value="Genomic_DNA"/>
</dbReference>
<dbReference type="GO" id="GO:0000447">
    <property type="term" value="P:endonucleolytic cleavage in ITS1 to separate SSU-rRNA from 5.8S rRNA and LSU-rRNA from tricistronic rRNA transcript (SSU-rRNA, 5.8S rRNA, LSU-rRNA)"/>
    <property type="evidence" value="ECO:0007669"/>
    <property type="project" value="TreeGrafter"/>
</dbReference>
<gene>
    <name evidence="2" type="ORF">PACLA_8A055566</name>
</gene>
<dbReference type="AlphaFoldDB" id="A0A7D9JJZ9"/>
<dbReference type="Proteomes" id="UP001152795">
    <property type="component" value="Unassembled WGS sequence"/>
</dbReference>
<feature type="compositionally biased region" description="Basic and acidic residues" evidence="1">
    <location>
        <begin position="24"/>
        <end position="40"/>
    </location>
</feature>
<comment type="caution">
    <text evidence="2">The sequence shown here is derived from an EMBL/GenBank/DDBJ whole genome shotgun (WGS) entry which is preliminary data.</text>
</comment>
<keyword evidence="3" id="KW-1185">Reference proteome</keyword>
<feature type="region of interest" description="Disordered" evidence="1">
    <location>
        <begin position="24"/>
        <end position="63"/>
    </location>
</feature>
<dbReference type="GO" id="GO:0005730">
    <property type="term" value="C:nucleolus"/>
    <property type="evidence" value="ECO:0007669"/>
    <property type="project" value="TreeGrafter"/>
</dbReference>
<reference evidence="2" key="1">
    <citation type="submission" date="2020-04" db="EMBL/GenBank/DDBJ databases">
        <authorList>
            <person name="Alioto T."/>
            <person name="Alioto T."/>
            <person name="Gomez Garrido J."/>
        </authorList>
    </citation>
    <scope>NUCLEOTIDE SEQUENCE</scope>
    <source>
        <strain evidence="2">A484AB</strain>
    </source>
</reference>